<sequence>MNSKLKRGVLTAIASGAAAVASLAVLPASPAFAYTPSCLTYSLSQGSFKVCVVQTSSTAAKAYVTVASNSTYISGKLVIVTPSGSYSSCSGKYYSGDTCSITKSHGSGTYRSAWNSVSGSTYEGGAVRV</sequence>
<organism evidence="2 3">
    <name type="scientific">Actinoplanes teichomyceticus</name>
    <dbReference type="NCBI Taxonomy" id="1867"/>
    <lineage>
        <taxon>Bacteria</taxon>
        <taxon>Bacillati</taxon>
        <taxon>Actinomycetota</taxon>
        <taxon>Actinomycetes</taxon>
        <taxon>Micromonosporales</taxon>
        <taxon>Micromonosporaceae</taxon>
        <taxon>Actinoplanes</taxon>
    </lineage>
</organism>
<proteinExistence type="predicted"/>
<accession>A0A561WSC7</accession>
<reference evidence="2 3" key="1">
    <citation type="submission" date="2019-06" db="EMBL/GenBank/DDBJ databases">
        <title>Sequencing the genomes of 1000 actinobacteria strains.</title>
        <authorList>
            <person name="Klenk H.-P."/>
        </authorList>
    </citation>
    <scope>NUCLEOTIDE SEQUENCE [LARGE SCALE GENOMIC DNA]</scope>
    <source>
        <strain evidence="2 3">DSM 43866</strain>
    </source>
</reference>
<evidence type="ECO:0000313" key="3">
    <source>
        <dbReference type="Proteomes" id="UP000320239"/>
    </source>
</evidence>
<gene>
    <name evidence="2" type="ORF">FHX34_1011742</name>
</gene>
<evidence type="ECO:0000256" key="1">
    <source>
        <dbReference type="SAM" id="SignalP"/>
    </source>
</evidence>
<feature type="chain" id="PRO_5021976166" evidence="1">
    <location>
        <begin position="34"/>
        <end position="129"/>
    </location>
</feature>
<name>A0A561WSC7_ACTTI</name>
<protein>
    <submittedName>
        <fullName evidence="2">Uncharacterized protein</fullName>
    </submittedName>
</protein>
<dbReference type="AlphaFoldDB" id="A0A561WSC7"/>
<dbReference type="Proteomes" id="UP000320239">
    <property type="component" value="Unassembled WGS sequence"/>
</dbReference>
<comment type="caution">
    <text evidence="2">The sequence shown here is derived from an EMBL/GenBank/DDBJ whole genome shotgun (WGS) entry which is preliminary data.</text>
</comment>
<feature type="signal peptide" evidence="1">
    <location>
        <begin position="1"/>
        <end position="33"/>
    </location>
</feature>
<evidence type="ECO:0000313" key="2">
    <source>
        <dbReference type="EMBL" id="TWG26744.1"/>
    </source>
</evidence>
<keyword evidence="1" id="KW-0732">Signal</keyword>
<keyword evidence="3" id="KW-1185">Reference proteome</keyword>
<dbReference type="EMBL" id="VIWY01000001">
    <property type="protein sequence ID" value="TWG26744.1"/>
    <property type="molecule type" value="Genomic_DNA"/>
</dbReference>